<dbReference type="AlphaFoldDB" id="A0A165D5J7"/>
<feature type="coiled-coil region" evidence="1">
    <location>
        <begin position="38"/>
        <end position="65"/>
    </location>
</feature>
<protein>
    <submittedName>
        <fullName evidence="2">Uncharacterized protein</fullName>
    </submittedName>
</protein>
<keyword evidence="1" id="KW-0175">Coiled coil</keyword>
<evidence type="ECO:0000313" key="3">
    <source>
        <dbReference type="Proteomes" id="UP000076842"/>
    </source>
</evidence>
<accession>A0A165D5J7</accession>
<dbReference type="InParanoid" id="A0A165D5J7"/>
<dbReference type="EMBL" id="KV424077">
    <property type="protein sequence ID" value="KZT52122.1"/>
    <property type="molecule type" value="Genomic_DNA"/>
</dbReference>
<sequence length="183" mass="19284">MRFGGRDVQVLIGSTIIQGTPSASKALKDHVRDVRGQLKLAKSTLKRARRSLRKARKRLHKAERKFDRRPISLLYVSMYRAGSVVATFEREVDEGEARVTWLASQLSLAESGVVPSGYYAQAGVSNVGPANANQFMNAFNGMSINVGNGGGGGGTAAGMMEGLGHALPAIATAAGTLASVIPT</sequence>
<evidence type="ECO:0000313" key="2">
    <source>
        <dbReference type="EMBL" id="KZT52122.1"/>
    </source>
</evidence>
<gene>
    <name evidence="2" type="ORF">CALCODRAFT_512247</name>
</gene>
<proteinExistence type="predicted"/>
<dbReference type="Proteomes" id="UP000076842">
    <property type="component" value="Unassembled WGS sequence"/>
</dbReference>
<organism evidence="2 3">
    <name type="scientific">Calocera cornea HHB12733</name>
    <dbReference type="NCBI Taxonomy" id="1353952"/>
    <lineage>
        <taxon>Eukaryota</taxon>
        <taxon>Fungi</taxon>
        <taxon>Dikarya</taxon>
        <taxon>Basidiomycota</taxon>
        <taxon>Agaricomycotina</taxon>
        <taxon>Dacrymycetes</taxon>
        <taxon>Dacrymycetales</taxon>
        <taxon>Dacrymycetaceae</taxon>
        <taxon>Calocera</taxon>
    </lineage>
</organism>
<reference evidence="2 3" key="1">
    <citation type="journal article" date="2016" name="Mol. Biol. Evol.">
        <title>Comparative Genomics of Early-Diverging Mushroom-Forming Fungi Provides Insights into the Origins of Lignocellulose Decay Capabilities.</title>
        <authorList>
            <person name="Nagy L.G."/>
            <person name="Riley R."/>
            <person name="Tritt A."/>
            <person name="Adam C."/>
            <person name="Daum C."/>
            <person name="Floudas D."/>
            <person name="Sun H."/>
            <person name="Yadav J.S."/>
            <person name="Pangilinan J."/>
            <person name="Larsson K.H."/>
            <person name="Matsuura K."/>
            <person name="Barry K."/>
            <person name="Labutti K."/>
            <person name="Kuo R."/>
            <person name="Ohm R.A."/>
            <person name="Bhattacharya S.S."/>
            <person name="Shirouzu T."/>
            <person name="Yoshinaga Y."/>
            <person name="Martin F.M."/>
            <person name="Grigoriev I.V."/>
            <person name="Hibbett D.S."/>
        </authorList>
    </citation>
    <scope>NUCLEOTIDE SEQUENCE [LARGE SCALE GENOMIC DNA]</scope>
    <source>
        <strain evidence="2 3">HHB12733</strain>
    </source>
</reference>
<name>A0A165D5J7_9BASI</name>
<evidence type="ECO:0000256" key="1">
    <source>
        <dbReference type="SAM" id="Coils"/>
    </source>
</evidence>
<keyword evidence="3" id="KW-1185">Reference proteome</keyword>